<keyword evidence="2 7" id="KW-0812">Transmembrane</keyword>
<keyword evidence="4" id="KW-0067">ATP-binding</keyword>
<dbReference type="STRING" id="70415.A0A5S6QMB0"/>
<dbReference type="Proteomes" id="UP000046395">
    <property type="component" value="Unassembled WGS sequence"/>
</dbReference>
<feature type="transmembrane region" description="Helical" evidence="7">
    <location>
        <begin position="1629"/>
        <end position="1655"/>
    </location>
</feature>
<evidence type="ECO:0000256" key="4">
    <source>
        <dbReference type="ARBA" id="ARBA00022840"/>
    </source>
</evidence>
<organism evidence="9 10">
    <name type="scientific">Trichuris muris</name>
    <name type="common">Mouse whipworm</name>
    <dbReference type="NCBI Taxonomy" id="70415"/>
    <lineage>
        <taxon>Eukaryota</taxon>
        <taxon>Metazoa</taxon>
        <taxon>Ecdysozoa</taxon>
        <taxon>Nematoda</taxon>
        <taxon>Enoplea</taxon>
        <taxon>Dorylaimia</taxon>
        <taxon>Trichinellida</taxon>
        <taxon>Trichuridae</taxon>
        <taxon>Trichuris</taxon>
    </lineage>
</organism>
<accession>A0A5S6QMB0</accession>
<dbReference type="Pfam" id="PF00005">
    <property type="entry name" value="ABC_tran"/>
    <property type="match status" value="2"/>
</dbReference>
<dbReference type="InterPro" id="IPR026082">
    <property type="entry name" value="ABCA"/>
</dbReference>
<feature type="domain" description="ABC transporter" evidence="8">
    <location>
        <begin position="935"/>
        <end position="1169"/>
    </location>
</feature>
<dbReference type="GO" id="GO:0005319">
    <property type="term" value="F:lipid transporter activity"/>
    <property type="evidence" value="ECO:0007669"/>
    <property type="project" value="TreeGrafter"/>
</dbReference>
<keyword evidence="6 7" id="KW-0472">Membrane</keyword>
<feature type="transmembrane region" description="Helical" evidence="7">
    <location>
        <begin position="815"/>
        <end position="836"/>
    </location>
</feature>
<evidence type="ECO:0000256" key="2">
    <source>
        <dbReference type="ARBA" id="ARBA00022692"/>
    </source>
</evidence>
<dbReference type="GO" id="GO:0016020">
    <property type="term" value="C:membrane"/>
    <property type="evidence" value="ECO:0007669"/>
    <property type="project" value="UniProtKB-SubCell"/>
</dbReference>
<evidence type="ECO:0000256" key="1">
    <source>
        <dbReference type="ARBA" id="ARBA00004141"/>
    </source>
</evidence>
<dbReference type="WBParaSite" id="TMUE_2000008299.1">
    <property type="protein sequence ID" value="TMUE_2000008299.1"/>
    <property type="gene ID" value="WBGene00300204"/>
</dbReference>
<dbReference type="InterPro" id="IPR003439">
    <property type="entry name" value="ABC_transporter-like_ATP-bd"/>
</dbReference>
<keyword evidence="9" id="KW-1185">Reference proteome</keyword>
<dbReference type="InterPro" id="IPR003593">
    <property type="entry name" value="AAA+_ATPase"/>
</dbReference>
<protein>
    <submittedName>
        <fullName evidence="10">ABC transporter domain-containing protein</fullName>
    </submittedName>
</protein>
<feature type="transmembrane region" description="Helical" evidence="7">
    <location>
        <begin position="679"/>
        <end position="700"/>
    </location>
</feature>
<evidence type="ECO:0000256" key="5">
    <source>
        <dbReference type="ARBA" id="ARBA00022989"/>
    </source>
</evidence>
<dbReference type="InterPro" id="IPR027417">
    <property type="entry name" value="P-loop_NTPase"/>
</dbReference>
<dbReference type="InterPro" id="IPR013525">
    <property type="entry name" value="ABC2_TM"/>
</dbReference>
<evidence type="ECO:0000256" key="7">
    <source>
        <dbReference type="SAM" id="Phobius"/>
    </source>
</evidence>
<dbReference type="PANTHER" id="PTHR19229:SF250">
    <property type="entry name" value="ABC TRANSPORTER DOMAIN-CONTAINING PROTEIN-RELATED"/>
    <property type="match status" value="1"/>
</dbReference>
<feature type="transmembrane region" description="Helical" evidence="7">
    <location>
        <begin position="721"/>
        <end position="742"/>
    </location>
</feature>
<keyword evidence="3" id="KW-0547">Nucleotide-binding</keyword>
<feature type="transmembrane region" description="Helical" evidence="7">
    <location>
        <begin position="782"/>
        <end position="803"/>
    </location>
</feature>
<comment type="subcellular location">
    <subcellularLocation>
        <location evidence="1">Membrane</location>
        <topology evidence="1">Multi-pass membrane protein</topology>
    </subcellularLocation>
</comment>
<evidence type="ECO:0000256" key="6">
    <source>
        <dbReference type="ARBA" id="ARBA00023136"/>
    </source>
</evidence>
<dbReference type="PROSITE" id="PS50893">
    <property type="entry name" value="ABC_TRANSPORTER_2"/>
    <property type="match status" value="1"/>
</dbReference>
<dbReference type="GO" id="GO:0140359">
    <property type="term" value="F:ABC-type transporter activity"/>
    <property type="evidence" value="ECO:0007669"/>
    <property type="project" value="InterPro"/>
</dbReference>
<feature type="transmembrane region" description="Helical" evidence="7">
    <location>
        <begin position="1329"/>
        <end position="1352"/>
    </location>
</feature>
<evidence type="ECO:0000256" key="3">
    <source>
        <dbReference type="ARBA" id="ARBA00022741"/>
    </source>
</evidence>
<dbReference type="FunFam" id="3.40.50.300:FF:000933">
    <property type="entry name" value="ABC transporter A family member 7"/>
    <property type="match status" value="1"/>
</dbReference>
<feature type="transmembrane region" description="Helical" evidence="7">
    <location>
        <begin position="36"/>
        <end position="55"/>
    </location>
</feature>
<evidence type="ECO:0000313" key="9">
    <source>
        <dbReference type="Proteomes" id="UP000046395"/>
    </source>
</evidence>
<dbReference type="Gene3D" id="3.40.50.300">
    <property type="entry name" value="P-loop containing nucleotide triphosphate hydrolases"/>
    <property type="match status" value="2"/>
</dbReference>
<dbReference type="SMART" id="SM00382">
    <property type="entry name" value="AAA"/>
    <property type="match status" value="1"/>
</dbReference>
<keyword evidence="5 7" id="KW-1133">Transmembrane helix</keyword>
<feature type="transmembrane region" description="Helical" evidence="7">
    <location>
        <begin position="1714"/>
        <end position="1736"/>
    </location>
</feature>
<feature type="transmembrane region" description="Helical" evidence="7">
    <location>
        <begin position="1742"/>
        <end position="1767"/>
    </location>
</feature>
<sequence length="1967" mass="223853">MVKPMSTCDSNGYRHFSHSLTVLLWKNFKIASRSKVLLTIEILVPLFFFLVLFWIRQETVPVDRPTCSYLPKGMPSAGLFPMIQTYFCGLTNPCILAAPDDESTGAGRQNLASFENLLAAVRRDLQNEEFSGSIAIVLNSTAVLIETLLGMKKRKRDFEPVKVKKYWKATDLYNETAISTNLMRDLENCLLTRRFFVDAIVRSLKNENFRDDFCKRSLFFEYVKFADGSEPKAAEFQKIMCTYFPLEKVLSYEKYPFQALALFENITGYSVNFNRALAVVRIAKAFRKALNVLANSHIWHSTVNYTAAQSLLAASNSSTTKSFDSLSFLLCGQRLLGLDDVLKKRSQMERLRELFIRSGGRIEKKRKSLLVQEGDRIVVNKTGINMNNDDSFICRAFSHETADEECWEWFQSFRLPNKLTTQLFTLFRGFILISPSNPVLKKIVNRWNERLHHVEAVRSLLIYWYENVKNYSIDFERSKLNEGLKVLARIYLSADSALNITSFLSFGHFYHHVFANIASASWKTFSDDHVAKSLLHGYNLLRCFRSARIHYVKTEREMEEAASCLSEFRLFFSGIVFSQLNRTSVTLPSSVEYKIRMADYLVDDTSQITDRFWNPRPRDQPFVDLKYVYFGFSILQDLLDEEILHLLANNNASAGIYVQQFPSSCHSLDLFWKLIERTLPMFMILSWIFSVAMILKCLVLEKELKLKEFMKTMGVGHFANSLAWFVHFFTLLMTSAVIIILVLKYGRILPHVDFIFLVCFFTLYACAIISLCFFISRFFNKASQAAIGGTICYFVLFLPYPAMLPYFSDLTNSQLYLSCILPQVAFGWGCTIISWFEKSGRSLHWYEMFANGLAGDHFGIADVSLMLLLDAAIYAMLPWCFESIWTQSIRKGRNYVLCFPYCFKRTDKRELINGTHPQECSEAVNYEQLDLAVGISVINLTKIFDDGGNGKKHAVDHLNVEFYDGQIACLLGPNGAGKTTMMSILCGLLPPSDGSVLMDDQQVVTCSSTVNRSIGYCPQYNVLFNELTVKEHLYFYASLRGVDSSIMDDHVEKILHETCLRNKANVLASTLSGGMKRRLSIAIAFIGMTKVILLDEPTANVDPQSRRRIWDLLLKCKMSRTILFSTHYFDEAEILSDRIAVIVDGRLKCCGSSLFLKAVYRAGYNLVLQMATARGSSPEHVTASTEKITSFVTAYMPEAIIVRVSSSEIQFKLPGKVLEEMQPLVVAIGSHMKELNCLGYGLSECNLETIFYQETEMGSSPAFRESQDRRQQRRAGGMSVGSESCVRFKRLPLLQRPFDEQKRISPRGRVWTQICCFVEQRKLSCIRDWRILVFYIILPVLLVILALALRYLKFSTYEKEYKQLSLGPSLYGNTTESFFSLPRSSLNWSSESGLKSYVENMILYGLGKNCYQDDIDRSSALLCHNITEWSYEKPSIALPTRALTCQCDSGNFFPCDKNDYPHMPERYNCSNGIVMSDLTYVNITSWLLMTERLFSGKRYGGFSVATPSEPFVELNSSSLNVSLNLLYGAFSSFLENMAVDMKLFHPYEVPSFNLATMQNMIADMNPKENYKIWFNNQGWAALPSYTMAFSNARLRALLPADSNQRSFGISVINHPMPQTSEKIREKDTVAFEIALCLAVLFSLCSCTAGVCMSVVEEKSSGVQQLLFISGLRRWLYWIFSLFFDLLLYVVAVASIIVALIVFEEQQYVGSWSSTLAIMILFFMFGLSSIPSVYVFSKLFESTAVAFMVCALGGFFIGSTSYSLATAFELLSEDNQELRIVSIIMKNTFQFLPQYSLIYGWNEVRTFYSSREFPTEAVDNCLLDWDVLGKPIVIMLIEGAISVLLLLIIEYRGDWDGIRPFFNKLTRPEDFSHEENVDAPTEKANVLPKSEKEEEEAIALKVVNLTKDYFSWFNKATAAAVDNVCFELRRGECLGLLGQNGAGKTTIFKMITGELKKSAGNVFLHLKK</sequence>
<dbReference type="InterPro" id="IPR017871">
    <property type="entry name" value="ABC_transporter-like_CS"/>
</dbReference>
<dbReference type="PROSITE" id="PS00211">
    <property type="entry name" value="ABC_TRANSPORTER_1"/>
    <property type="match status" value="1"/>
</dbReference>
<dbReference type="GO" id="GO:0005524">
    <property type="term" value="F:ATP binding"/>
    <property type="evidence" value="ECO:0007669"/>
    <property type="project" value="UniProtKB-KW"/>
</dbReference>
<evidence type="ECO:0000259" key="8">
    <source>
        <dbReference type="PROSITE" id="PS50893"/>
    </source>
</evidence>
<reference evidence="10" key="1">
    <citation type="submission" date="2019-12" db="UniProtKB">
        <authorList>
            <consortium name="WormBaseParasite"/>
        </authorList>
    </citation>
    <scope>IDENTIFICATION</scope>
</reference>
<evidence type="ECO:0000313" key="10">
    <source>
        <dbReference type="WBParaSite" id="TMUE_2000008299.1"/>
    </source>
</evidence>
<dbReference type="Pfam" id="PF12698">
    <property type="entry name" value="ABC2_membrane_3"/>
    <property type="match status" value="2"/>
</dbReference>
<feature type="transmembrane region" description="Helical" evidence="7">
    <location>
        <begin position="1831"/>
        <end position="1848"/>
    </location>
</feature>
<proteinExistence type="predicted"/>
<feature type="transmembrane region" description="Helical" evidence="7">
    <location>
        <begin position="754"/>
        <end position="775"/>
    </location>
</feature>
<dbReference type="PANTHER" id="PTHR19229">
    <property type="entry name" value="ATP-BINDING CASSETTE TRANSPORTER SUBFAMILY A ABCA"/>
    <property type="match status" value="1"/>
</dbReference>
<name>A0A5S6QMB0_TRIMR</name>
<dbReference type="GO" id="GO:0016887">
    <property type="term" value="F:ATP hydrolysis activity"/>
    <property type="evidence" value="ECO:0007669"/>
    <property type="project" value="InterPro"/>
</dbReference>
<dbReference type="CDD" id="cd03263">
    <property type="entry name" value="ABC_subfamily_A"/>
    <property type="match status" value="1"/>
</dbReference>
<dbReference type="SUPFAM" id="SSF52540">
    <property type="entry name" value="P-loop containing nucleoside triphosphate hydrolases"/>
    <property type="match status" value="2"/>
</dbReference>
<feature type="transmembrane region" description="Helical" evidence="7">
    <location>
        <begin position="1675"/>
        <end position="1702"/>
    </location>
</feature>